<dbReference type="GO" id="GO:0016887">
    <property type="term" value="F:ATP hydrolysis activity"/>
    <property type="evidence" value="ECO:0007669"/>
    <property type="project" value="InterPro"/>
</dbReference>
<keyword evidence="3" id="KW-1185">Reference proteome</keyword>
<sequence length="615" mass="70859">MNYQKFFGFKEAPFHQSPDPAYYFSSETHREALQLLVYSIRAGEGFVQVTGDPGTGKTMLIRTILRELGEDMCVALVFNPRLSPQDLLRALLEDLGHDPAMLEELTRETMLRRLKAFLLEQASQDKRVLVIIDEAQNLPLDTLEELRLLSNLERDKEKLLQIMLVGQRELEQRLDQPEVRNLHQRITIRYRIRRLGRQEVQAYIHHRLRIAAMDQRAVQVQFDARALRAIYRFSRGIPRVVNILCERSLMSAYVVGRKTIYVGDVKKAMTSISGRQDEYGIKFFLRSRKPSAALVTALLLVVLFAGWLHRPEIVQTLSSLWAEQETQVEKTREPAPAGADDPEINLAALHRDTSAFWKSLETDKAAKDESDTLQNPPQEVFSASPGSSYVRVLTDVGHLQVWKKDQEGHTLSYSMEIDWPYGQGIFLMGKDPDQGEYLYNYSGIMGESPFRKKSPFFKHVDHLVPGNAVPVLAVQSEYNINDLHLDKAGEVKPVFEEFLSVWQDMSADDMFEHYAGVITRHYLDQPEPDVVFREEAHLRQQNIFHRSGFIELEVNRPVFMLDPLDPETVMVIYHQEYRSAILQDVGTKVFFFARQEDAAKEHPWKIKAEMWVKGS</sequence>
<dbReference type="InterPro" id="IPR049945">
    <property type="entry name" value="AAA_22"/>
</dbReference>
<dbReference type="Proteomes" id="UP000005496">
    <property type="component" value="Unassembled WGS sequence"/>
</dbReference>
<dbReference type="InterPro" id="IPR052026">
    <property type="entry name" value="ExeA_AAA_ATPase_DNA-bind"/>
</dbReference>
<dbReference type="CDD" id="cd00009">
    <property type="entry name" value="AAA"/>
    <property type="match status" value="1"/>
</dbReference>
<dbReference type="PANTHER" id="PTHR35894:SF1">
    <property type="entry name" value="PHOSPHORIBULOKINASE _ URIDINE KINASE FAMILY"/>
    <property type="match status" value="1"/>
</dbReference>
<protein>
    <submittedName>
        <fullName evidence="2">AAA ATPase</fullName>
    </submittedName>
</protein>
<dbReference type="EMBL" id="ACJN02000002">
    <property type="protein sequence ID" value="EFI34705.1"/>
    <property type="molecule type" value="Genomic_DNA"/>
</dbReference>
<evidence type="ECO:0000313" key="2">
    <source>
        <dbReference type="EMBL" id="EFI34705.1"/>
    </source>
</evidence>
<proteinExistence type="predicted"/>
<comment type="caution">
    <text evidence="2">The sequence shown here is derived from an EMBL/GenBank/DDBJ whole genome shotgun (WGS) entry which is preliminary data.</text>
</comment>
<accession>D6SPM9</accession>
<dbReference type="RefSeq" id="WP_008870025.1">
    <property type="nucleotide sequence ID" value="NZ_ACJN02000002.1"/>
</dbReference>
<dbReference type="InterPro" id="IPR027417">
    <property type="entry name" value="P-loop_NTPase"/>
</dbReference>
<dbReference type="SUPFAM" id="SSF52540">
    <property type="entry name" value="P-loop containing nucleoside triphosphate hydrolases"/>
    <property type="match status" value="1"/>
</dbReference>
<dbReference type="InterPro" id="IPR003593">
    <property type="entry name" value="AAA+_ATPase"/>
</dbReference>
<dbReference type="PANTHER" id="PTHR35894">
    <property type="entry name" value="GENERAL SECRETION PATHWAY PROTEIN A-RELATED"/>
    <property type="match status" value="1"/>
</dbReference>
<dbReference type="Pfam" id="PF13401">
    <property type="entry name" value="AAA_22"/>
    <property type="match status" value="1"/>
</dbReference>
<gene>
    <name evidence="2" type="ORF">Dthio_PD2077</name>
</gene>
<dbReference type="SMART" id="SM00382">
    <property type="entry name" value="AAA"/>
    <property type="match status" value="1"/>
</dbReference>
<feature type="domain" description="AAA+ ATPase" evidence="1">
    <location>
        <begin position="43"/>
        <end position="244"/>
    </location>
</feature>
<reference evidence="2" key="1">
    <citation type="submission" date="2010-05" db="EMBL/GenBank/DDBJ databases">
        <title>The draft genome of Desulfonatronospira thiodismutans ASO3-1.</title>
        <authorList>
            <consortium name="US DOE Joint Genome Institute (JGI-PGF)"/>
            <person name="Lucas S."/>
            <person name="Copeland A."/>
            <person name="Lapidus A."/>
            <person name="Cheng J.-F."/>
            <person name="Bruce D."/>
            <person name="Goodwin L."/>
            <person name="Pitluck S."/>
            <person name="Chertkov O."/>
            <person name="Brettin T."/>
            <person name="Detter J.C."/>
            <person name="Han C."/>
            <person name="Land M.L."/>
            <person name="Hauser L."/>
            <person name="Kyrpides N."/>
            <person name="Mikhailova N."/>
            <person name="Muyzer G."/>
            <person name="Woyke T."/>
        </authorList>
    </citation>
    <scope>NUCLEOTIDE SEQUENCE [LARGE SCALE GENOMIC DNA]</scope>
    <source>
        <strain evidence="2">ASO3-1</strain>
    </source>
</reference>
<dbReference type="AlphaFoldDB" id="D6SPM9"/>
<organism evidence="2 3">
    <name type="scientific">Desulfonatronospira thiodismutans ASO3-1</name>
    <dbReference type="NCBI Taxonomy" id="555779"/>
    <lineage>
        <taxon>Bacteria</taxon>
        <taxon>Pseudomonadati</taxon>
        <taxon>Thermodesulfobacteriota</taxon>
        <taxon>Desulfovibrionia</taxon>
        <taxon>Desulfovibrionales</taxon>
        <taxon>Desulfonatronovibrionaceae</taxon>
        <taxon>Desulfonatronospira</taxon>
    </lineage>
</organism>
<name>D6SPM9_9BACT</name>
<evidence type="ECO:0000259" key="1">
    <source>
        <dbReference type="SMART" id="SM00382"/>
    </source>
</evidence>
<dbReference type="Gene3D" id="3.40.50.300">
    <property type="entry name" value="P-loop containing nucleotide triphosphate hydrolases"/>
    <property type="match status" value="1"/>
</dbReference>
<dbReference type="eggNOG" id="COG3267">
    <property type="taxonomic scope" value="Bacteria"/>
</dbReference>
<evidence type="ECO:0000313" key="3">
    <source>
        <dbReference type="Proteomes" id="UP000005496"/>
    </source>
</evidence>
<dbReference type="OrthoDB" id="9779230at2"/>